<evidence type="ECO:0000313" key="3">
    <source>
        <dbReference type="Proteomes" id="UP000306420"/>
    </source>
</evidence>
<proteinExistence type="predicted"/>
<keyword evidence="1" id="KW-1133">Transmembrane helix</keyword>
<protein>
    <submittedName>
        <fullName evidence="2">Branched-chain amino acid transporter AzlD</fullName>
    </submittedName>
</protein>
<reference evidence="2 3" key="1">
    <citation type="submission" date="2019-05" db="EMBL/GenBank/DDBJ databases">
        <title>The metagenome of a microbial culture collection derived from dairy environment covers the genomic content of the human microbiome.</title>
        <authorList>
            <person name="Roder T."/>
            <person name="Wuthrich D."/>
            <person name="Sattari Z."/>
            <person name="Von Ah U."/>
            <person name="Bar C."/>
            <person name="Ronchi F."/>
            <person name="Macpherson A.J."/>
            <person name="Ganal-Vonarburg S.C."/>
            <person name="Bruggmann R."/>
            <person name="Vergeres G."/>
        </authorList>
    </citation>
    <scope>NUCLEOTIDE SEQUENCE [LARGE SCALE GENOMIC DNA]</scope>
    <source>
        <strain evidence="2 3">FAM 24227</strain>
    </source>
</reference>
<feature type="transmembrane region" description="Helical" evidence="1">
    <location>
        <begin position="6"/>
        <end position="30"/>
    </location>
</feature>
<dbReference type="OrthoDB" id="308265at2"/>
<feature type="transmembrane region" description="Helical" evidence="1">
    <location>
        <begin position="37"/>
        <end position="58"/>
    </location>
</feature>
<dbReference type="AlphaFoldDB" id="A0A5R9DWX1"/>
<organism evidence="2 3">
    <name type="scientific">Ruoffia tabacinasalis</name>
    <dbReference type="NCBI Taxonomy" id="87458"/>
    <lineage>
        <taxon>Bacteria</taxon>
        <taxon>Bacillati</taxon>
        <taxon>Bacillota</taxon>
        <taxon>Bacilli</taxon>
        <taxon>Lactobacillales</taxon>
        <taxon>Aerococcaceae</taxon>
        <taxon>Ruoffia</taxon>
    </lineage>
</organism>
<dbReference type="EMBL" id="VBSP01000013">
    <property type="protein sequence ID" value="TLQ41654.1"/>
    <property type="molecule type" value="Genomic_DNA"/>
</dbReference>
<evidence type="ECO:0000256" key="1">
    <source>
        <dbReference type="SAM" id="Phobius"/>
    </source>
</evidence>
<dbReference type="Pfam" id="PF05437">
    <property type="entry name" value="AzlD"/>
    <property type="match status" value="1"/>
</dbReference>
<feature type="transmembrane region" description="Helical" evidence="1">
    <location>
        <begin position="89"/>
        <end position="107"/>
    </location>
</feature>
<keyword evidence="1" id="KW-0472">Membrane</keyword>
<dbReference type="PIRSF" id="PIRSF003203">
    <property type="entry name" value="AzlD"/>
    <property type="match status" value="1"/>
</dbReference>
<dbReference type="InterPro" id="IPR008407">
    <property type="entry name" value="Brnchd-chn_aa_trnsp_AzlD"/>
</dbReference>
<dbReference type="Proteomes" id="UP000306420">
    <property type="component" value="Unassembled WGS sequence"/>
</dbReference>
<comment type="caution">
    <text evidence="2">The sequence shown here is derived from an EMBL/GenBank/DDBJ whole genome shotgun (WGS) entry which is preliminary data.</text>
</comment>
<evidence type="ECO:0000313" key="2">
    <source>
        <dbReference type="EMBL" id="TLQ41654.1"/>
    </source>
</evidence>
<name>A0A5R9DWX1_9LACT</name>
<keyword evidence="1" id="KW-0812">Transmembrane</keyword>
<accession>A0A5R9DWX1</accession>
<sequence length="108" mass="12034">MTQTQLWITFAIIAGLTMLTRFITFIIFPAGSQPPKAIIYLGSVLPTAAMGLIIVFALRNTPVLTYPYAIPEVIASLSIVIIHYWKRNTILSILVGTVIYMFLIQSVF</sequence>
<gene>
    <name evidence="2" type="ORF">FEZ33_05175</name>
</gene>
<feature type="transmembrane region" description="Helical" evidence="1">
    <location>
        <begin position="64"/>
        <end position="82"/>
    </location>
</feature>
<dbReference type="RefSeq" id="WP_138404342.1">
    <property type="nucleotide sequence ID" value="NZ_VBSP01000013.1"/>
</dbReference>